<evidence type="ECO:0000313" key="12">
    <source>
        <dbReference type="Proteomes" id="UP000282028"/>
    </source>
</evidence>
<feature type="domain" description="Tripartite ATP-independent periplasmic transporters DctQ component" evidence="10">
    <location>
        <begin position="30"/>
        <end position="156"/>
    </location>
</feature>
<sequence>MKDILFRWLDRIENVLAVLACLLLLFATFSIGAQVISRYFFNYPLMWVDEINAYILVYLPFLAGAWLARSSDHITVDIIDSTLSPRMRAYNDILVALIGIGVSIVLVWYGTLVTIDHFVRDIRSMSVLAFPKLYVVCIIPIGSFVLLLEFTRKLYLAFLHRTEASTDDESALPETKAMFAKEG</sequence>
<dbReference type="PANTHER" id="PTHR35011:SF2">
    <property type="entry name" value="2,3-DIKETO-L-GULONATE TRAP TRANSPORTER SMALL PERMEASE PROTEIN YIAM"/>
    <property type="match status" value="1"/>
</dbReference>
<feature type="transmembrane region" description="Helical" evidence="9">
    <location>
        <begin position="51"/>
        <end position="68"/>
    </location>
</feature>
<evidence type="ECO:0000256" key="5">
    <source>
        <dbReference type="ARBA" id="ARBA00022692"/>
    </source>
</evidence>
<evidence type="ECO:0000313" key="11">
    <source>
        <dbReference type="EMBL" id="RNB74337.1"/>
    </source>
</evidence>
<keyword evidence="7 9" id="KW-0472">Membrane</keyword>
<protein>
    <submittedName>
        <fullName evidence="11">TRAP transporter small permease</fullName>
    </submittedName>
</protein>
<dbReference type="Pfam" id="PF04290">
    <property type="entry name" value="DctQ"/>
    <property type="match status" value="1"/>
</dbReference>
<evidence type="ECO:0000256" key="3">
    <source>
        <dbReference type="ARBA" id="ARBA00022475"/>
    </source>
</evidence>
<keyword evidence="3" id="KW-1003">Cell membrane</keyword>
<reference evidence="11 12" key="1">
    <citation type="submission" date="2018-10" db="EMBL/GenBank/DDBJ databases">
        <title>Phylogenomics of Brevibacillus.</title>
        <authorList>
            <person name="Dunlap C."/>
        </authorList>
    </citation>
    <scope>NUCLEOTIDE SEQUENCE [LARGE SCALE GENOMIC DNA]</scope>
    <source>
        <strain evidence="11 12">JCM 12215</strain>
    </source>
</reference>
<feature type="transmembrane region" description="Helical" evidence="9">
    <location>
        <begin position="129"/>
        <end position="148"/>
    </location>
</feature>
<dbReference type="PANTHER" id="PTHR35011">
    <property type="entry name" value="2,3-DIKETO-L-GULONATE TRAP TRANSPORTER SMALL PERMEASE PROTEIN YIAM"/>
    <property type="match status" value="1"/>
</dbReference>
<dbReference type="EMBL" id="RHHR01000015">
    <property type="protein sequence ID" value="RNB74337.1"/>
    <property type="molecule type" value="Genomic_DNA"/>
</dbReference>
<keyword evidence="4" id="KW-0997">Cell inner membrane</keyword>
<dbReference type="AlphaFoldDB" id="A0A3M8CG78"/>
<dbReference type="RefSeq" id="WP_122909196.1">
    <property type="nucleotide sequence ID" value="NZ_CBCSBE010000003.1"/>
</dbReference>
<dbReference type="Proteomes" id="UP000282028">
    <property type="component" value="Unassembled WGS sequence"/>
</dbReference>
<evidence type="ECO:0000256" key="8">
    <source>
        <dbReference type="ARBA" id="ARBA00038436"/>
    </source>
</evidence>
<evidence type="ECO:0000256" key="2">
    <source>
        <dbReference type="ARBA" id="ARBA00022448"/>
    </source>
</evidence>
<name>A0A3M8CG78_9BACL</name>
<proteinExistence type="inferred from homology"/>
<feature type="transmembrane region" description="Helical" evidence="9">
    <location>
        <begin position="89"/>
        <end position="109"/>
    </location>
</feature>
<dbReference type="InterPro" id="IPR007387">
    <property type="entry name" value="TRAP_DctQ"/>
</dbReference>
<gene>
    <name evidence="11" type="ORF">EDM52_11930</name>
</gene>
<evidence type="ECO:0000256" key="4">
    <source>
        <dbReference type="ARBA" id="ARBA00022519"/>
    </source>
</evidence>
<dbReference type="GO" id="GO:0005886">
    <property type="term" value="C:plasma membrane"/>
    <property type="evidence" value="ECO:0007669"/>
    <property type="project" value="UniProtKB-SubCell"/>
</dbReference>
<keyword evidence="12" id="KW-1185">Reference proteome</keyword>
<evidence type="ECO:0000256" key="1">
    <source>
        <dbReference type="ARBA" id="ARBA00004429"/>
    </source>
</evidence>
<evidence type="ECO:0000256" key="6">
    <source>
        <dbReference type="ARBA" id="ARBA00022989"/>
    </source>
</evidence>
<accession>A0A3M8CG78</accession>
<dbReference type="GO" id="GO:0015740">
    <property type="term" value="P:C4-dicarboxylate transport"/>
    <property type="evidence" value="ECO:0007669"/>
    <property type="project" value="TreeGrafter"/>
</dbReference>
<comment type="subcellular location">
    <subcellularLocation>
        <location evidence="1">Cell inner membrane</location>
        <topology evidence="1">Multi-pass membrane protein</topology>
    </subcellularLocation>
</comment>
<evidence type="ECO:0000256" key="9">
    <source>
        <dbReference type="SAM" id="Phobius"/>
    </source>
</evidence>
<evidence type="ECO:0000259" key="10">
    <source>
        <dbReference type="Pfam" id="PF04290"/>
    </source>
</evidence>
<comment type="similarity">
    <text evidence="8">Belongs to the TRAP transporter small permease family.</text>
</comment>
<dbReference type="OrthoDB" id="9815614at2"/>
<dbReference type="GO" id="GO:0022857">
    <property type="term" value="F:transmembrane transporter activity"/>
    <property type="evidence" value="ECO:0007669"/>
    <property type="project" value="TreeGrafter"/>
</dbReference>
<organism evidence="11 12">
    <name type="scientific">Brevibacillus invocatus</name>
    <dbReference type="NCBI Taxonomy" id="173959"/>
    <lineage>
        <taxon>Bacteria</taxon>
        <taxon>Bacillati</taxon>
        <taxon>Bacillota</taxon>
        <taxon>Bacilli</taxon>
        <taxon>Bacillales</taxon>
        <taxon>Paenibacillaceae</taxon>
        <taxon>Brevibacillus</taxon>
    </lineage>
</organism>
<comment type="caution">
    <text evidence="11">The sequence shown here is derived from an EMBL/GenBank/DDBJ whole genome shotgun (WGS) entry which is preliminary data.</text>
</comment>
<dbReference type="InterPro" id="IPR055348">
    <property type="entry name" value="DctQ"/>
</dbReference>
<keyword evidence="2" id="KW-0813">Transport</keyword>
<keyword evidence="5 9" id="KW-0812">Transmembrane</keyword>
<evidence type="ECO:0000256" key="7">
    <source>
        <dbReference type="ARBA" id="ARBA00023136"/>
    </source>
</evidence>
<keyword evidence="6 9" id="KW-1133">Transmembrane helix</keyword>